<dbReference type="EMBL" id="JAMTCG010000006">
    <property type="protein sequence ID" value="MCP2162383.1"/>
    <property type="molecule type" value="Genomic_DNA"/>
</dbReference>
<reference evidence="1 2" key="1">
    <citation type="submission" date="2022-06" db="EMBL/GenBank/DDBJ databases">
        <title>Genomic Encyclopedia of Archaeal and Bacterial Type Strains, Phase II (KMG-II): from individual species to whole genera.</title>
        <authorList>
            <person name="Goeker M."/>
        </authorList>
    </citation>
    <scope>NUCLEOTIDE SEQUENCE [LARGE SCALE GENOMIC DNA]</scope>
    <source>
        <strain evidence="1 2">DSM 45037</strain>
    </source>
</reference>
<sequence length="179" mass="19712">MAVYLRGVTGNDDPMAARHEMDQVDADWAGTAPVRFDSSVEIDASPEVVFDVLVDADALPRWAKVVRHARWTTGEPHGVGSERTVQMVAGLTGYEKFLVWERGERLVFRFDASSSTALSAFLEDYRIEPTSRGCRLTWITAMAPKNPVARLGVAVGRPVVGLTLQRFVDAIPRVVADRA</sequence>
<keyword evidence="2" id="KW-1185">Reference proteome</keyword>
<gene>
    <name evidence="1" type="ORF">LX12_003587</name>
</gene>
<proteinExistence type="predicted"/>
<name>A0ABT1H9A1_9NOCA</name>
<dbReference type="Gene3D" id="3.30.530.20">
    <property type="match status" value="1"/>
</dbReference>
<dbReference type="CDD" id="cd07821">
    <property type="entry name" value="PYR_PYL_RCAR_like"/>
    <property type="match status" value="1"/>
</dbReference>
<comment type="caution">
    <text evidence="1">The sequence shown here is derived from an EMBL/GenBank/DDBJ whole genome shotgun (WGS) entry which is preliminary data.</text>
</comment>
<evidence type="ECO:0000313" key="2">
    <source>
        <dbReference type="Proteomes" id="UP001205740"/>
    </source>
</evidence>
<accession>A0ABT1H9A1</accession>
<dbReference type="Pfam" id="PF10604">
    <property type="entry name" value="Polyketide_cyc2"/>
    <property type="match status" value="1"/>
</dbReference>
<dbReference type="Proteomes" id="UP001205740">
    <property type="component" value="Unassembled WGS sequence"/>
</dbReference>
<dbReference type="InterPro" id="IPR023393">
    <property type="entry name" value="START-like_dom_sf"/>
</dbReference>
<dbReference type="InterPro" id="IPR019587">
    <property type="entry name" value="Polyketide_cyclase/dehydratase"/>
</dbReference>
<protein>
    <submittedName>
        <fullName evidence="1">Carbon monoxide dehydrogenase subunit G</fullName>
    </submittedName>
</protein>
<evidence type="ECO:0000313" key="1">
    <source>
        <dbReference type="EMBL" id="MCP2162383.1"/>
    </source>
</evidence>
<dbReference type="SUPFAM" id="SSF55961">
    <property type="entry name" value="Bet v1-like"/>
    <property type="match status" value="1"/>
</dbReference>
<organism evidence="1 2">
    <name type="scientific">Williamsia serinedens</name>
    <dbReference type="NCBI Taxonomy" id="391736"/>
    <lineage>
        <taxon>Bacteria</taxon>
        <taxon>Bacillati</taxon>
        <taxon>Actinomycetota</taxon>
        <taxon>Actinomycetes</taxon>
        <taxon>Mycobacteriales</taxon>
        <taxon>Nocardiaceae</taxon>
        <taxon>Williamsia</taxon>
    </lineage>
</organism>